<evidence type="ECO:0000313" key="2">
    <source>
        <dbReference type="Proteomes" id="UP001272242"/>
    </source>
</evidence>
<dbReference type="RefSeq" id="WP_320688954.1">
    <property type="nucleotide sequence ID" value="NZ_JAXBLV010000220.1"/>
</dbReference>
<reference evidence="2" key="1">
    <citation type="journal article" date="2023" name="Mar. Drugs">
        <title>Gemmata algarum, a Novel Planctomycete Isolated from an Algal Mat, Displays Antimicrobial Activity.</title>
        <authorList>
            <person name="Kumar G."/>
            <person name="Kallscheuer N."/>
            <person name="Kashif M."/>
            <person name="Ahamad S."/>
            <person name="Jagadeeshwari U."/>
            <person name="Pannikurungottu S."/>
            <person name="Haufschild T."/>
            <person name="Kabuu M."/>
            <person name="Sasikala C."/>
            <person name="Jogler C."/>
            <person name="Ramana C."/>
        </authorList>
    </citation>
    <scope>NUCLEOTIDE SEQUENCE [LARGE SCALE GENOMIC DNA]</scope>
    <source>
        <strain evidence="2">JC673</strain>
    </source>
</reference>
<keyword evidence="2" id="KW-1185">Reference proteome</keyword>
<dbReference type="Proteomes" id="UP001272242">
    <property type="component" value="Unassembled WGS sequence"/>
</dbReference>
<evidence type="ECO:0008006" key="3">
    <source>
        <dbReference type="Google" id="ProtNLM"/>
    </source>
</evidence>
<evidence type="ECO:0000313" key="1">
    <source>
        <dbReference type="EMBL" id="MDY3562645.1"/>
    </source>
</evidence>
<gene>
    <name evidence="1" type="ORF">R5W23_004119</name>
</gene>
<accession>A0ABU5F4Y2</accession>
<comment type="caution">
    <text evidence="1">The sequence shown here is derived from an EMBL/GenBank/DDBJ whole genome shotgun (WGS) entry which is preliminary data.</text>
</comment>
<proteinExistence type="predicted"/>
<sequence length="141" mass="15398">MRLLSMWVCVLVGVACLGLSVWFYPRASHPPGVVVDQPTRVGLRYPMGARTVSFALRNPHATAGRIVGACEVCETSQAYCQFRLLTPLPVDLPPGAEHVVECELVLRKPGRFVGELHLYVSANGSQELTFHVEGEVDPLGE</sequence>
<name>A0ABU5F4Y2_9BACT</name>
<protein>
    <recommendedName>
        <fullName evidence="3">DUF1573 domain-containing protein</fullName>
    </recommendedName>
</protein>
<dbReference type="EMBL" id="JAXBLV010000220">
    <property type="protein sequence ID" value="MDY3562645.1"/>
    <property type="molecule type" value="Genomic_DNA"/>
</dbReference>
<organism evidence="1 2">
    <name type="scientific">Gemmata algarum</name>
    <dbReference type="NCBI Taxonomy" id="2975278"/>
    <lineage>
        <taxon>Bacteria</taxon>
        <taxon>Pseudomonadati</taxon>
        <taxon>Planctomycetota</taxon>
        <taxon>Planctomycetia</taxon>
        <taxon>Gemmatales</taxon>
        <taxon>Gemmataceae</taxon>
        <taxon>Gemmata</taxon>
    </lineage>
</organism>
<dbReference type="PROSITE" id="PS51257">
    <property type="entry name" value="PROKAR_LIPOPROTEIN"/>
    <property type="match status" value="1"/>
</dbReference>